<dbReference type="EMBL" id="MU274907">
    <property type="protein sequence ID" value="KAI0090804.1"/>
    <property type="molecule type" value="Genomic_DNA"/>
</dbReference>
<protein>
    <submittedName>
        <fullName evidence="1">Uncharacterized protein</fullName>
    </submittedName>
</protein>
<reference evidence="1" key="1">
    <citation type="journal article" date="2021" name="Environ. Microbiol.">
        <title>Gene family expansions and transcriptome signatures uncover fungal adaptations to wood decay.</title>
        <authorList>
            <person name="Hage H."/>
            <person name="Miyauchi S."/>
            <person name="Viragh M."/>
            <person name="Drula E."/>
            <person name="Min B."/>
            <person name="Chaduli D."/>
            <person name="Navarro D."/>
            <person name="Favel A."/>
            <person name="Norest M."/>
            <person name="Lesage-Meessen L."/>
            <person name="Balint B."/>
            <person name="Merenyi Z."/>
            <person name="de Eugenio L."/>
            <person name="Morin E."/>
            <person name="Martinez A.T."/>
            <person name="Baldrian P."/>
            <person name="Stursova M."/>
            <person name="Martinez M.J."/>
            <person name="Novotny C."/>
            <person name="Magnuson J.K."/>
            <person name="Spatafora J.W."/>
            <person name="Maurice S."/>
            <person name="Pangilinan J."/>
            <person name="Andreopoulos W."/>
            <person name="LaButti K."/>
            <person name="Hundley H."/>
            <person name="Na H."/>
            <person name="Kuo A."/>
            <person name="Barry K."/>
            <person name="Lipzen A."/>
            <person name="Henrissat B."/>
            <person name="Riley R."/>
            <person name="Ahrendt S."/>
            <person name="Nagy L.G."/>
            <person name="Grigoriev I.V."/>
            <person name="Martin F."/>
            <person name="Rosso M.N."/>
        </authorList>
    </citation>
    <scope>NUCLEOTIDE SEQUENCE</scope>
    <source>
        <strain evidence="1">CBS 384.51</strain>
    </source>
</reference>
<organism evidence="1 2">
    <name type="scientific">Irpex rosettiformis</name>
    <dbReference type="NCBI Taxonomy" id="378272"/>
    <lineage>
        <taxon>Eukaryota</taxon>
        <taxon>Fungi</taxon>
        <taxon>Dikarya</taxon>
        <taxon>Basidiomycota</taxon>
        <taxon>Agaricomycotina</taxon>
        <taxon>Agaricomycetes</taxon>
        <taxon>Polyporales</taxon>
        <taxon>Irpicaceae</taxon>
        <taxon>Irpex</taxon>
    </lineage>
</organism>
<gene>
    <name evidence="1" type="ORF">BDY19DRAFT_887292</name>
</gene>
<accession>A0ACB8U9M1</accession>
<evidence type="ECO:0000313" key="1">
    <source>
        <dbReference type="EMBL" id="KAI0090804.1"/>
    </source>
</evidence>
<comment type="caution">
    <text evidence="1">The sequence shown here is derived from an EMBL/GenBank/DDBJ whole genome shotgun (WGS) entry which is preliminary data.</text>
</comment>
<dbReference type="Proteomes" id="UP001055072">
    <property type="component" value="Unassembled WGS sequence"/>
</dbReference>
<evidence type="ECO:0000313" key="2">
    <source>
        <dbReference type="Proteomes" id="UP001055072"/>
    </source>
</evidence>
<proteinExistence type="predicted"/>
<name>A0ACB8U9M1_9APHY</name>
<sequence length="433" mass="47520">MIIDKKSLSEDPTSMDAPPSYEEYQQYVAFPKTDFPRDEKAPLSPASVPLVPTAGPSTVTTAASRPIIPSPSISQKKLGKSPLYKWFPFGQAARTLEIKQTVLNLVRDVVTVPDPQSALQLLQSCRETCSAHGLEFSSILQETSVEGHTPIYWAIIKRPHRDANPSGIDLVKEILSMASPLSEETISEICLACLTNSDQKLFQRLRRTAPFAGLSGTDEVLLGGNVPPDDVLVEEVVSDHGDFVVHFCIVLFQKRMRISNRVSIEFIARGRMWRLQFVVADPSHSKLDRNCTKGTWLVELSLMEHSPPTYIDSHLLIADARTLPPLSPSSTTATSSDSMPGNLFSRNTDTGTNKPKPTIELRIKTSSSQQLASHSKSRYESASFVDAIYVPLNKSAMGNSLQFDGCSYISPDGSLSGKLEARLAKPEAECIIC</sequence>
<keyword evidence="2" id="KW-1185">Reference proteome</keyword>